<name>A0ABW0USC0_9ACTN</name>
<protein>
    <recommendedName>
        <fullName evidence="3">Beta-ketoacyl synthase, N-terminal domain</fullName>
    </recommendedName>
</protein>
<proteinExistence type="predicted"/>
<gene>
    <name evidence="1" type="ORF">ACFPZJ_20530</name>
</gene>
<comment type="caution">
    <text evidence="1">The sequence shown here is derived from an EMBL/GenBank/DDBJ whole genome shotgun (WGS) entry which is preliminary data.</text>
</comment>
<dbReference type="Proteomes" id="UP001596154">
    <property type="component" value="Unassembled WGS sequence"/>
</dbReference>
<evidence type="ECO:0008006" key="3">
    <source>
        <dbReference type="Google" id="ProtNLM"/>
    </source>
</evidence>
<sequence length="219" mass="21832">MGEVRVVAVDVGSVRTGSFAWAAVDVPAGGPGLCGYGSDPASAVASAAEALAAGRRAVLALEAPMSVPVPQEWEQLGKGRAGEGNRAWSASAGAGALGTGLVQGAWMLSELGRAVPGLTVTTQAGRWTGGDARLLLVEAFVSGAGKPVATVLGQHAADAEAAARAVADRLGGEAGTDVVCAPHRAFNLLAAQAMWAGLEIGADELETDVLVVRARPVST</sequence>
<evidence type="ECO:0000313" key="1">
    <source>
        <dbReference type="EMBL" id="MFC5636142.1"/>
    </source>
</evidence>
<accession>A0ABW0USC0</accession>
<dbReference type="RefSeq" id="WP_381023565.1">
    <property type="nucleotide sequence ID" value="NZ_JBHSNY010000007.1"/>
</dbReference>
<dbReference type="EMBL" id="JBHSNY010000007">
    <property type="protein sequence ID" value="MFC5636142.1"/>
    <property type="molecule type" value="Genomic_DNA"/>
</dbReference>
<evidence type="ECO:0000313" key="2">
    <source>
        <dbReference type="Proteomes" id="UP001596154"/>
    </source>
</evidence>
<organism evidence="1 2">
    <name type="scientific">Streptomyces bullii</name>
    <dbReference type="NCBI Taxonomy" id="349910"/>
    <lineage>
        <taxon>Bacteria</taxon>
        <taxon>Bacillati</taxon>
        <taxon>Actinomycetota</taxon>
        <taxon>Actinomycetes</taxon>
        <taxon>Kitasatosporales</taxon>
        <taxon>Streptomycetaceae</taxon>
        <taxon>Streptomyces</taxon>
    </lineage>
</organism>
<keyword evidence="2" id="KW-1185">Reference proteome</keyword>
<reference evidence="2" key="1">
    <citation type="journal article" date="2019" name="Int. J. Syst. Evol. Microbiol.">
        <title>The Global Catalogue of Microorganisms (GCM) 10K type strain sequencing project: providing services to taxonomists for standard genome sequencing and annotation.</title>
        <authorList>
            <consortium name="The Broad Institute Genomics Platform"/>
            <consortium name="The Broad Institute Genome Sequencing Center for Infectious Disease"/>
            <person name="Wu L."/>
            <person name="Ma J."/>
        </authorList>
    </citation>
    <scope>NUCLEOTIDE SEQUENCE [LARGE SCALE GENOMIC DNA]</scope>
    <source>
        <strain evidence="2">CGMCC 4.7248</strain>
    </source>
</reference>